<dbReference type="GO" id="GO:0015808">
    <property type="term" value="P:L-alanine transport"/>
    <property type="evidence" value="ECO:0007669"/>
    <property type="project" value="TreeGrafter"/>
</dbReference>
<dbReference type="InterPro" id="IPR003593">
    <property type="entry name" value="AAA+_ATPase"/>
</dbReference>
<dbReference type="GO" id="GO:1903805">
    <property type="term" value="P:L-valine import across plasma membrane"/>
    <property type="evidence" value="ECO:0007669"/>
    <property type="project" value="TreeGrafter"/>
</dbReference>
<dbReference type="PANTHER" id="PTHR45772">
    <property type="entry name" value="CONSERVED COMPONENT OF ABC TRANSPORTER FOR NATURAL AMINO ACIDS-RELATED"/>
    <property type="match status" value="1"/>
</dbReference>
<dbReference type="InterPro" id="IPR051120">
    <property type="entry name" value="ABC_AA/LPS_Transport"/>
</dbReference>
<dbReference type="Pfam" id="PF12399">
    <property type="entry name" value="BCA_ABC_TP_C"/>
    <property type="match status" value="1"/>
</dbReference>
<dbReference type="PROSITE" id="PS50893">
    <property type="entry name" value="ABC_TRANSPORTER_2"/>
    <property type="match status" value="1"/>
</dbReference>
<sequence>MSLLEIKALTQNFGGLCAVSEFFVKFEGRELMALIGPNGAGKTTVFNITSGFYKPSQGDIVFKGKSTVGMKPHQVTAMGIARTFQNIRLWNDMTVLDNIRISQHYNLGYSIWDSLFRTKKYVKGEEQIKTTALTILEALELMPYINELPKNLPYGIQRKVEIARALSVKPDLLLLDEPAAGLNSADVHELIELIKWIHKEFDITIWMIEHQMSVVMSLCTKIKVIDFGVTIAEGTPEEIQNNPDVIKAYLGDENI</sequence>
<dbReference type="PANTHER" id="PTHR45772:SF7">
    <property type="entry name" value="AMINO ACID ABC TRANSPORTER ATP-BINDING PROTEIN"/>
    <property type="match status" value="1"/>
</dbReference>
<evidence type="ECO:0000256" key="3">
    <source>
        <dbReference type="ARBA" id="ARBA00022840"/>
    </source>
</evidence>
<name>A0A975BAX0_9BACT</name>
<keyword evidence="6" id="KW-1185">Reference proteome</keyword>
<dbReference type="InterPro" id="IPR032823">
    <property type="entry name" value="BCA_ABC_TP_C"/>
</dbReference>
<evidence type="ECO:0000313" key="5">
    <source>
        <dbReference type="EMBL" id="QTA81966.1"/>
    </source>
</evidence>
<keyword evidence="2" id="KW-0547">Nucleotide-binding</keyword>
<protein>
    <submittedName>
        <fullName evidence="5">High-affinity branched-chain amino acid transport ATP-binding protein</fullName>
    </submittedName>
</protein>
<dbReference type="SUPFAM" id="SSF52540">
    <property type="entry name" value="P-loop containing nucleoside triphosphate hydrolases"/>
    <property type="match status" value="1"/>
</dbReference>
<dbReference type="InterPro" id="IPR027417">
    <property type="entry name" value="P-loop_NTPase"/>
</dbReference>
<evidence type="ECO:0000259" key="4">
    <source>
        <dbReference type="PROSITE" id="PS50893"/>
    </source>
</evidence>
<keyword evidence="1" id="KW-0813">Transport</keyword>
<dbReference type="GO" id="GO:0005886">
    <property type="term" value="C:plasma membrane"/>
    <property type="evidence" value="ECO:0007669"/>
    <property type="project" value="TreeGrafter"/>
</dbReference>
<proteinExistence type="predicted"/>
<dbReference type="GO" id="GO:0015192">
    <property type="term" value="F:L-phenylalanine transmembrane transporter activity"/>
    <property type="evidence" value="ECO:0007669"/>
    <property type="project" value="TreeGrafter"/>
</dbReference>
<evidence type="ECO:0000313" key="6">
    <source>
        <dbReference type="Proteomes" id="UP000663720"/>
    </source>
</evidence>
<dbReference type="InterPro" id="IPR003439">
    <property type="entry name" value="ABC_transporter-like_ATP-bd"/>
</dbReference>
<dbReference type="GO" id="GO:1903806">
    <property type="term" value="P:L-isoleucine import across plasma membrane"/>
    <property type="evidence" value="ECO:0007669"/>
    <property type="project" value="TreeGrafter"/>
</dbReference>
<evidence type="ECO:0000256" key="2">
    <source>
        <dbReference type="ARBA" id="ARBA00022741"/>
    </source>
</evidence>
<dbReference type="GO" id="GO:0005304">
    <property type="term" value="F:L-valine transmembrane transporter activity"/>
    <property type="evidence" value="ECO:0007669"/>
    <property type="project" value="TreeGrafter"/>
</dbReference>
<dbReference type="Gene3D" id="3.40.50.300">
    <property type="entry name" value="P-loop containing nucleotide triphosphate hydrolases"/>
    <property type="match status" value="1"/>
</dbReference>
<dbReference type="CDD" id="cd03219">
    <property type="entry name" value="ABC_Mj1267_LivG_branched"/>
    <property type="match status" value="1"/>
</dbReference>
<dbReference type="GO" id="GO:0042941">
    <property type="term" value="P:D-alanine transmembrane transport"/>
    <property type="evidence" value="ECO:0007669"/>
    <property type="project" value="TreeGrafter"/>
</dbReference>
<dbReference type="SMART" id="SM00382">
    <property type="entry name" value="AAA"/>
    <property type="match status" value="1"/>
</dbReference>
<dbReference type="AlphaFoldDB" id="A0A975BAX0"/>
<dbReference type="Pfam" id="PF00005">
    <property type="entry name" value="ABC_tran"/>
    <property type="match status" value="1"/>
</dbReference>
<dbReference type="KEGG" id="dli:dnl_43260"/>
<reference evidence="5" key="1">
    <citation type="journal article" date="2021" name="Microb. Physiol.">
        <title>Proteogenomic Insights into the Physiology of Marine, Sulfate-Reducing, Filamentous Desulfonema limicola and Desulfonema magnum.</title>
        <authorList>
            <person name="Schnaars V."/>
            <person name="Wohlbrand L."/>
            <person name="Scheve S."/>
            <person name="Hinrichs C."/>
            <person name="Reinhardt R."/>
            <person name="Rabus R."/>
        </authorList>
    </citation>
    <scope>NUCLEOTIDE SEQUENCE</scope>
    <source>
        <strain evidence="5">5ac10</strain>
    </source>
</reference>
<keyword evidence="3 5" id="KW-0067">ATP-binding</keyword>
<dbReference type="EMBL" id="CP061799">
    <property type="protein sequence ID" value="QTA81966.1"/>
    <property type="molecule type" value="Genomic_DNA"/>
</dbReference>
<gene>
    <name evidence="5" type="primary">livG2</name>
    <name evidence="5" type="ORF">dnl_43260</name>
</gene>
<dbReference type="GO" id="GO:0015188">
    <property type="term" value="F:L-isoleucine transmembrane transporter activity"/>
    <property type="evidence" value="ECO:0007669"/>
    <property type="project" value="TreeGrafter"/>
</dbReference>
<accession>A0A975BAX0</accession>
<dbReference type="RefSeq" id="WP_207687942.1">
    <property type="nucleotide sequence ID" value="NZ_CP061799.1"/>
</dbReference>
<dbReference type="GO" id="GO:0005524">
    <property type="term" value="F:ATP binding"/>
    <property type="evidence" value="ECO:0007669"/>
    <property type="project" value="UniProtKB-KW"/>
</dbReference>
<dbReference type="Proteomes" id="UP000663720">
    <property type="component" value="Chromosome"/>
</dbReference>
<feature type="domain" description="ABC transporter" evidence="4">
    <location>
        <begin position="4"/>
        <end position="252"/>
    </location>
</feature>
<organism evidence="5 6">
    <name type="scientific">Desulfonema limicola</name>
    <dbReference type="NCBI Taxonomy" id="45656"/>
    <lineage>
        <taxon>Bacteria</taxon>
        <taxon>Pseudomonadati</taxon>
        <taxon>Thermodesulfobacteriota</taxon>
        <taxon>Desulfobacteria</taxon>
        <taxon>Desulfobacterales</taxon>
        <taxon>Desulfococcaceae</taxon>
        <taxon>Desulfonema</taxon>
    </lineage>
</organism>
<evidence type="ECO:0000256" key="1">
    <source>
        <dbReference type="ARBA" id="ARBA00022448"/>
    </source>
</evidence>
<dbReference type="GO" id="GO:0016887">
    <property type="term" value="F:ATP hydrolysis activity"/>
    <property type="evidence" value="ECO:0007669"/>
    <property type="project" value="InterPro"/>
</dbReference>
<dbReference type="FunFam" id="3.40.50.300:FF:000421">
    <property type="entry name" value="Branched-chain amino acid ABC transporter ATP-binding protein"/>
    <property type="match status" value="1"/>
</dbReference>